<evidence type="ECO:0000313" key="1">
    <source>
        <dbReference type="EMBL" id="MCB8884061.1"/>
    </source>
</evidence>
<protein>
    <submittedName>
        <fullName evidence="1">Segregation/condensation protein A</fullName>
    </submittedName>
</protein>
<evidence type="ECO:0000313" key="2">
    <source>
        <dbReference type="Proteomes" id="UP000721844"/>
    </source>
</evidence>
<proteinExistence type="predicted"/>
<dbReference type="InterPro" id="IPR003768">
    <property type="entry name" value="ScpA"/>
</dbReference>
<accession>A0A963Z7K6</accession>
<dbReference type="EMBL" id="JAESVA010000024">
    <property type="protein sequence ID" value="MCB8884061.1"/>
    <property type="molecule type" value="Genomic_DNA"/>
</dbReference>
<dbReference type="Gene3D" id="6.10.250.2410">
    <property type="match status" value="1"/>
</dbReference>
<organism evidence="1 2">
    <name type="scientific">Acidisoma cellulosilyticum</name>
    <dbReference type="NCBI Taxonomy" id="2802395"/>
    <lineage>
        <taxon>Bacteria</taxon>
        <taxon>Pseudomonadati</taxon>
        <taxon>Pseudomonadota</taxon>
        <taxon>Alphaproteobacteria</taxon>
        <taxon>Acetobacterales</taxon>
        <taxon>Acidocellaceae</taxon>
        <taxon>Acidisoma</taxon>
    </lineage>
</organism>
<dbReference type="Pfam" id="PF02616">
    <property type="entry name" value="SMC_ScpA"/>
    <property type="match status" value="1"/>
</dbReference>
<gene>
    <name evidence="1" type="ORF">ACELLULO517_27805</name>
</gene>
<dbReference type="AlphaFoldDB" id="A0A963Z7K6"/>
<name>A0A963Z7K6_9PROT</name>
<dbReference type="Proteomes" id="UP000721844">
    <property type="component" value="Unassembled WGS sequence"/>
</dbReference>
<reference evidence="1 2" key="1">
    <citation type="journal article" date="2021" name="Microorganisms">
        <title>Acidisoma silvae sp. nov. and Acidisomacellulosilytica sp. nov., Two Acidophilic Bacteria Isolated from Decaying Wood, Hydrolyzing Cellulose and Producing Poly-3-hydroxybutyrate.</title>
        <authorList>
            <person name="Mieszkin S."/>
            <person name="Pouder E."/>
            <person name="Uroz S."/>
            <person name="Simon-Colin C."/>
            <person name="Alain K."/>
        </authorList>
    </citation>
    <scope>NUCLEOTIDE SEQUENCE [LARGE SCALE GENOMIC DNA]</scope>
    <source>
        <strain evidence="1 2">HW T5.17</strain>
    </source>
</reference>
<sequence>MLLGLVERQRIDLGRMSMLLLVEQFLAAFEQLRDRVPIECRADWLVMATRLVLLRSRLLFPETPEAAVAAEQEAATDLRRLDELVA</sequence>
<keyword evidence="2" id="KW-1185">Reference proteome</keyword>
<dbReference type="RefSeq" id="WP_227310801.1">
    <property type="nucleotide sequence ID" value="NZ_JAESVA010000024.1"/>
</dbReference>
<feature type="non-terminal residue" evidence="1">
    <location>
        <position position="86"/>
    </location>
</feature>
<comment type="caution">
    <text evidence="1">The sequence shown here is derived from an EMBL/GenBank/DDBJ whole genome shotgun (WGS) entry which is preliminary data.</text>
</comment>